<gene>
    <name evidence="1" type="primary">nrdI</name>
    <name evidence="1" type="ORF">ACFPQ6_03170</name>
</gene>
<accession>A0ABW1DHW8</accession>
<dbReference type="InterPro" id="IPR004465">
    <property type="entry name" value="RNR_NrdI"/>
</dbReference>
<protein>
    <submittedName>
        <fullName evidence="1">Class Ib ribonucleoside-diphosphate reductase assembly flavoprotein NrdI</fullName>
    </submittedName>
</protein>
<dbReference type="Proteomes" id="UP001595979">
    <property type="component" value="Unassembled WGS sequence"/>
</dbReference>
<reference evidence="2" key="1">
    <citation type="journal article" date="2019" name="Int. J. Syst. Evol. Microbiol.">
        <title>The Global Catalogue of Microorganisms (GCM) 10K type strain sequencing project: providing services to taxonomists for standard genome sequencing and annotation.</title>
        <authorList>
            <consortium name="The Broad Institute Genomics Platform"/>
            <consortium name="The Broad Institute Genome Sequencing Center for Infectious Disease"/>
            <person name="Wu L."/>
            <person name="Ma J."/>
        </authorList>
    </citation>
    <scope>NUCLEOTIDE SEQUENCE [LARGE SCALE GENOMIC DNA]</scope>
    <source>
        <strain evidence="2">CGMCC 1.15053</strain>
    </source>
</reference>
<keyword evidence="2" id="KW-1185">Reference proteome</keyword>
<evidence type="ECO:0000313" key="2">
    <source>
        <dbReference type="Proteomes" id="UP001595979"/>
    </source>
</evidence>
<dbReference type="InterPro" id="IPR029039">
    <property type="entry name" value="Flavoprotein-like_sf"/>
</dbReference>
<comment type="caution">
    <text evidence="1">The sequence shown here is derived from an EMBL/GenBank/DDBJ whole genome shotgun (WGS) entry which is preliminary data.</text>
</comment>
<dbReference type="RefSeq" id="WP_380046326.1">
    <property type="nucleotide sequence ID" value="NZ_JBHSOH010000004.1"/>
</dbReference>
<sequence>MLLAFDSLTGNVRRFVGGVQAALPGCALDAQPVQAAQPTEDFVLFTYTFGTGQIPATTARFLEEHGGRLRGVVSSGSFHWGDNFGRAGDLIAARYGVPLIAKINKGGTAQDRETVAAWLRGWEEGQAQA</sequence>
<dbReference type="Gene3D" id="3.40.50.360">
    <property type="match status" value="1"/>
</dbReference>
<dbReference type="NCBIfam" id="TIGR00333">
    <property type="entry name" value="nrdI"/>
    <property type="match status" value="1"/>
</dbReference>
<dbReference type="EMBL" id="JBHSOH010000004">
    <property type="protein sequence ID" value="MFC5847301.1"/>
    <property type="molecule type" value="Genomic_DNA"/>
</dbReference>
<dbReference type="PANTHER" id="PTHR37297:SF1">
    <property type="entry name" value="PROTEIN NRDI"/>
    <property type="match status" value="1"/>
</dbReference>
<name>A0ABW1DHW8_9DEIO</name>
<dbReference type="Pfam" id="PF07972">
    <property type="entry name" value="Flavodoxin_NdrI"/>
    <property type="match status" value="1"/>
</dbReference>
<organism evidence="1 2">
    <name type="scientific">Deinococcus petrolearius</name>
    <dbReference type="NCBI Taxonomy" id="1751295"/>
    <lineage>
        <taxon>Bacteria</taxon>
        <taxon>Thermotogati</taxon>
        <taxon>Deinococcota</taxon>
        <taxon>Deinococci</taxon>
        <taxon>Deinococcales</taxon>
        <taxon>Deinococcaceae</taxon>
        <taxon>Deinococcus</taxon>
    </lineage>
</organism>
<dbReference type="PANTHER" id="PTHR37297">
    <property type="entry name" value="PROTEIN NRDI"/>
    <property type="match status" value="1"/>
</dbReference>
<proteinExistence type="predicted"/>
<evidence type="ECO:0000313" key="1">
    <source>
        <dbReference type="EMBL" id="MFC5847301.1"/>
    </source>
</evidence>
<dbReference type="SUPFAM" id="SSF52218">
    <property type="entry name" value="Flavoproteins"/>
    <property type="match status" value="1"/>
</dbReference>